<reference evidence="2" key="1">
    <citation type="journal article" date="2014" name="Int. J. Syst. Evol. Microbiol.">
        <title>Complete genome sequence of Corynebacterium casei LMG S-19264T (=DSM 44701T), isolated from a smear-ripened cheese.</title>
        <authorList>
            <consortium name="US DOE Joint Genome Institute (JGI-PGF)"/>
            <person name="Walter F."/>
            <person name="Albersmeier A."/>
            <person name="Kalinowski J."/>
            <person name="Ruckert C."/>
        </authorList>
    </citation>
    <scope>NUCLEOTIDE SEQUENCE</scope>
    <source>
        <strain evidence="2">CGMCC 1.12924</strain>
    </source>
</reference>
<dbReference type="InterPro" id="IPR038670">
    <property type="entry name" value="HslJ-like_sf"/>
</dbReference>
<dbReference type="AlphaFoldDB" id="A0A8J2V7H8"/>
<dbReference type="EMBL" id="BMGK01000001">
    <property type="protein sequence ID" value="GGD81526.1"/>
    <property type="molecule type" value="Genomic_DNA"/>
</dbReference>
<gene>
    <name evidence="2" type="ORF">GCM10011312_02350</name>
</gene>
<keyword evidence="3" id="KW-1185">Reference proteome</keyword>
<accession>A0A8J2V7H8</accession>
<name>A0A8J2V7H8_9FLAO</name>
<comment type="caution">
    <text evidence="2">The sequence shown here is derived from an EMBL/GenBank/DDBJ whole genome shotgun (WGS) entry which is preliminary data.</text>
</comment>
<dbReference type="InterPro" id="IPR005184">
    <property type="entry name" value="DUF306_Meta_HslJ"/>
</dbReference>
<evidence type="ECO:0000313" key="3">
    <source>
        <dbReference type="Proteomes" id="UP000652231"/>
    </source>
</evidence>
<dbReference type="InterPro" id="IPR053147">
    <property type="entry name" value="Hsp_HslJ-like"/>
</dbReference>
<dbReference type="Gene3D" id="2.40.128.270">
    <property type="match status" value="1"/>
</dbReference>
<proteinExistence type="predicted"/>
<evidence type="ECO:0000259" key="1">
    <source>
        <dbReference type="Pfam" id="PF03724"/>
    </source>
</evidence>
<feature type="domain" description="DUF306" evidence="1">
    <location>
        <begin position="35"/>
        <end position="134"/>
    </location>
</feature>
<dbReference type="PANTHER" id="PTHR35535:SF2">
    <property type="entry name" value="DUF306 DOMAIN-CONTAINING PROTEIN"/>
    <property type="match status" value="1"/>
</dbReference>
<protein>
    <recommendedName>
        <fullName evidence="1">DUF306 domain-containing protein</fullName>
    </recommendedName>
</protein>
<dbReference type="RefSeq" id="WP_188438635.1">
    <property type="nucleotide sequence ID" value="NZ_BMGK01000001.1"/>
</dbReference>
<organism evidence="2 3">
    <name type="scientific">Planktosalinus lacus</name>
    <dbReference type="NCBI Taxonomy" id="1526573"/>
    <lineage>
        <taxon>Bacteria</taxon>
        <taxon>Pseudomonadati</taxon>
        <taxon>Bacteroidota</taxon>
        <taxon>Flavobacteriia</taxon>
        <taxon>Flavobacteriales</taxon>
        <taxon>Flavobacteriaceae</taxon>
        <taxon>Planktosalinus</taxon>
    </lineage>
</organism>
<sequence length="146" mass="16053">MKTFLSIITIAAIFLTSSCDETQKVINTASNVQLNGNYKINTVLEESYSSKNLVLGFDALNKAMNATTECNNLFGSYTIDLYAINFGDIASTKKYCEGKMDAEKEIAEALEKTGSFSLEEGQLKFFSANDRSLLLTATKIRETNGN</sequence>
<dbReference type="PANTHER" id="PTHR35535">
    <property type="entry name" value="HEAT SHOCK PROTEIN HSLJ"/>
    <property type="match status" value="1"/>
</dbReference>
<dbReference type="Proteomes" id="UP000652231">
    <property type="component" value="Unassembled WGS sequence"/>
</dbReference>
<evidence type="ECO:0000313" key="2">
    <source>
        <dbReference type="EMBL" id="GGD81526.1"/>
    </source>
</evidence>
<dbReference type="PROSITE" id="PS51257">
    <property type="entry name" value="PROKAR_LIPOPROTEIN"/>
    <property type="match status" value="1"/>
</dbReference>
<dbReference type="Pfam" id="PF03724">
    <property type="entry name" value="META"/>
    <property type="match status" value="1"/>
</dbReference>
<reference evidence="2" key="2">
    <citation type="submission" date="2020-09" db="EMBL/GenBank/DDBJ databases">
        <authorList>
            <person name="Sun Q."/>
            <person name="Zhou Y."/>
        </authorList>
    </citation>
    <scope>NUCLEOTIDE SEQUENCE</scope>
    <source>
        <strain evidence="2">CGMCC 1.12924</strain>
    </source>
</reference>